<keyword evidence="4 7" id="KW-0521">NADP</keyword>
<comment type="subcellular location">
    <subcellularLocation>
        <location evidence="7">Cytoplasm</location>
    </subcellularLocation>
</comment>
<dbReference type="Proteomes" id="UP000623678">
    <property type="component" value="Unassembled WGS sequence"/>
</dbReference>
<keyword evidence="5 7" id="KW-0560">Oxidoreductase</keyword>
<dbReference type="Gene3D" id="3.30.360.10">
    <property type="entry name" value="Dihydrodipicolinate Reductase, domain 2"/>
    <property type="match status" value="1"/>
</dbReference>
<organism evidence="10 11">
    <name type="scientific">Youxingia wuxianensis</name>
    <dbReference type="NCBI Taxonomy" id="2763678"/>
    <lineage>
        <taxon>Bacteria</taxon>
        <taxon>Bacillati</taxon>
        <taxon>Bacillota</taxon>
        <taxon>Clostridia</taxon>
        <taxon>Eubacteriales</taxon>
        <taxon>Oscillospiraceae</taxon>
        <taxon>Youxingia</taxon>
    </lineage>
</organism>
<feature type="active site" evidence="7 8">
    <location>
        <position position="150"/>
    </location>
</feature>
<dbReference type="EC" id="1.2.1.38" evidence="7"/>
<dbReference type="SMART" id="SM00859">
    <property type="entry name" value="Semialdhyde_dh"/>
    <property type="match status" value="1"/>
</dbReference>
<gene>
    <name evidence="7" type="primary">argC</name>
    <name evidence="10" type="ORF">H8705_09950</name>
</gene>
<dbReference type="InterPro" id="IPR036291">
    <property type="entry name" value="NAD(P)-bd_dom_sf"/>
</dbReference>
<dbReference type="FunFam" id="3.30.360.10:FF:000014">
    <property type="entry name" value="N-acetyl-gamma-glutamyl-phosphate reductase"/>
    <property type="match status" value="1"/>
</dbReference>
<keyword evidence="3 7" id="KW-0028">Amino-acid biosynthesis</keyword>
<evidence type="ECO:0000313" key="11">
    <source>
        <dbReference type="Proteomes" id="UP000623678"/>
    </source>
</evidence>
<evidence type="ECO:0000256" key="3">
    <source>
        <dbReference type="ARBA" id="ARBA00022605"/>
    </source>
</evidence>
<evidence type="ECO:0000256" key="7">
    <source>
        <dbReference type="HAMAP-Rule" id="MF_00150"/>
    </source>
</evidence>
<dbReference type="GO" id="GO:0003942">
    <property type="term" value="F:N-acetyl-gamma-glutamyl-phosphate reductase activity"/>
    <property type="evidence" value="ECO:0007669"/>
    <property type="project" value="UniProtKB-UniRule"/>
</dbReference>
<evidence type="ECO:0000256" key="8">
    <source>
        <dbReference type="PROSITE-ProRule" id="PRU10010"/>
    </source>
</evidence>
<dbReference type="GO" id="GO:0005737">
    <property type="term" value="C:cytoplasm"/>
    <property type="evidence" value="ECO:0007669"/>
    <property type="project" value="UniProtKB-SubCell"/>
</dbReference>
<dbReference type="HAMAP" id="MF_00150">
    <property type="entry name" value="ArgC_type1"/>
    <property type="match status" value="1"/>
</dbReference>
<dbReference type="InterPro" id="IPR000706">
    <property type="entry name" value="AGPR_type-1"/>
</dbReference>
<dbReference type="PANTHER" id="PTHR32338">
    <property type="entry name" value="N-ACETYL-GAMMA-GLUTAMYL-PHOSPHATE REDUCTASE, CHLOROPLASTIC-RELATED-RELATED"/>
    <property type="match status" value="1"/>
</dbReference>
<dbReference type="PANTHER" id="PTHR32338:SF10">
    <property type="entry name" value="N-ACETYL-GAMMA-GLUTAMYL-PHOSPHATE REDUCTASE, CHLOROPLASTIC-RELATED"/>
    <property type="match status" value="1"/>
</dbReference>
<dbReference type="AlphaFoldDB" id="A0A926EQJ0"/>
<dbReference type="Gene3D" id="3.40.50.720">
    <property type="entry name" value="NAD(P)-binding Rossmann-like Domain"/>
    <property type="match status" value="1"/>
</dbReference>
<comment type="similarity">
    <text evidence="7">Belongs to the NAGSA dehydrogenase family. Type 1 subfamily.</text>
</comment>
<dbReference type="SUPFAM" id="SSF55347">
    <property type="entry name" value="Glyceraldehyde-3-phosphate dehydrogenase-like, C-terminal domain"/>
    <property type="match status" value="1"/>
</dbReference>
<dbReference type="SUPFAM" id="SSF51735">
    <property type="entry name" value="NAD(P)-binding Rossmann-fold domains"/>
    <property type="match status" value="1"/>
</dbReference>
<evidence type="ECO:0000256" key="6">
    <source>
        <dbReference type="ARBA" id="ARBA00050557"/>
    </source>
</evidence>
<evidence type="ECO:0000259" key="9">
    <source>
        <dbReference type="SMART" id="SM00859"/>
    </source>
</evidence>
<evidence type="ECO:0000256" key="2">
    <source>
        <dbReference type="ARBA" id="ARBA00022571"/>
    </source>
</evidence>
<comment type="catalytic activity">
    <reaction evidence="6 7">
        <text>N-acetyl-L-glutamate 5-semialdehyde + phosphate + NADP(+) = N-acetyl-L-glutamyl 5-phosphate + NADPH + H(+)</text>
        <dbReference type="Rhea" id="RHEA:21588"/>
        <dbReference type="ChEBI" id="CHEBI:15378"/>
        <dbReference type="ChEBI" id="CHEBI:29123"/>
        <dbReference type="ChEBI" id="CHEBI:43474"/>
        <dbReference type="ChEBI" id="CHEBI:57783"/>
        <dbReference type="ChEBI" id="CHEBI:57936"/>
        <dbReference type="ChEBI" id="CHEBI:58349"/>
        <dbReference type="EC" id="1.2.1.38"/>
    </reaction>
</comment>
<dbReference type="CDD" id="cd23934">
    <property type="entry name" value="AGPR_1_C"/>
    <property type="match status" value="1"/>
</dbReference>
<dbReference type="InterPro" id="IPR058924">
    <property type="entry name" value="AGPR_dimerisation_dom"/>
</dbReference>
<dbReference type="GO" id="GO:0051287">
    <property type="term" value="F:NAD binding"/>
    <property type="evidence" value="ECO:0007669"/>
    <property type="project" value="InterPro"/>
</dbReference>
<comment type="pathway">
    <text evidence="1 7">Amino-acid biosynthesis; L-arginine biosynthesis; N(2)-acetyl-L-ornithine from L-glutamate: step 3/4.</text>
</comment>
<evidence type="ECO:0000256" key="5">
    <source>
        <dbReference type="ARBA" id="ARBA00023002"/>
    </source>
</evidence>
<dbReference type="Pfam" id="PF01118">
    <property type="entry name" value="Semialdhyde_dh"/>
    <property type="match status" value="1"/>
</dbReference>
<keyword evidence="11" id="KW-1185">Reference proteome</keyword>
<dbReference type="InterPro" id="IPR000534">
    <property type="entry name" value="Semialdehyde_DH_NAD-bd"/>
</dbReference>
<proteinExistence type="inferred from homology"/>
<dbReference type="PROSITE" id="PS01224">
    <property type="entry name" value="ARGC"/>
    <property type="match status" value="1"/>
</dbReference>
<dbReference type="CDD" id="cd17895">
    <property type="entry name" value="AGPR_1_N"/>
    <property type="match status" value="1"/>
</dbReference>
<accession>A0A926EQJ0</accession>
<protein>
    <recommendedName>
        <fullName evidence="7">N-acetyl-gamma-glutamyl-phosphate reductase</fullName>
        <shortName evidence="7">AGPR</shortName>
        <ecNumber evidence="7">1.2.1.38</ecNumber>
    </recommendedName>
    <alternativeName>
        <fullName evidence="7">N-acetyl-glutamate semialdehyde dehydrogenase</fullName>
        <shortName evidence="7">NAGSA dehydrogenase</shortName>
    </alternativeName>
</protein>
<dbReference type="GO" id="GO:0006526">
    <property type="term" value="P:L-arginine biosynthetic process"/>
    <property type="evidence" value="ECO:0007669"/>
    <property type="project" value="UniProtKB-UniRule"/>
</dbReference>
<dbReference type="EMBL" id="JACRTD010000007">
    <property type="protein sequence ID" value="MBC8585906.1"/>
    <property type="molecule type" value="Genomic_DNA"/>
</dbReference>
<dbReference type="InterPro" id="IPR050085">
    <property type="entry name" value="AGPR"/>
</dbReference>
<evidence type="ECO:0000256" key="1">
    <source>
        <dbReference type="ARBA" id="ARBA00004862"/>
    </source>
</evidence>
<sequence>MNRIKVGVIGATGYAGLEIVRLLLSHPNVEIAQISSVSYEGKKLSEIYPQLTGIYEKVLTNDAVVVEESQVVFACLPHGHAEPIAKKCFDQGKLFIDMGADFRLSKEEDYKQWYGGQYEEKGLHKAAVYCIPELHRDRLKNAKIIANPGCYPTSISLGLAPVLKAGIADVSTIVIDSKSGATGAGRGLALNTHYTECNEGFSPYKVASHRHTPEIEEVLSGIAKQEVTVTFVPHLLAVNRGIVSTMYVNVPPDATEETIRGLYEEFYKNERFVKLLPAGAAANLKNVKYSNYCHISLHLDNRTHRLIVVCTIDNMVKGAAGQAIQNMNIALGLEEAAGLTMVPPAF</sequence>
<dbReference type="GO" id="GO:0070401">
    <property type="term" value="F:NADP+ binding"/>
    <property type="evidence" value="ECO:0007669"/>
    <property type="project" value="InterPro"/>
</dbReference>
<dbReference type="Pfam" id="PF22698">
    <property type="entry name" value="Semialdhyde_dhC_1"/>
    <property type="match status" value="1"/>
</dbReference>
<comment type="function">
    <text evidence="7">Catalyzes the NADPH-dependent reduction of N-acetyl-5-glutamyl phosphate to yield N-acetyl-L-glutamate 5-semialdehyde.</text>
</comment>
<keyword evidence="7" id="KW-0963">Cytoplasm</keyword>
<feature type="domain" description="Semialdehyde dehydrogenase NAD-binding" evidence="9">
    <location>
        <begin position="5"/>
        <end position="142"/>
    </location>
</feature>
<evidence type="ECO:0000256" key="4">
    <source>
        <dbReference type="ARBA" id="ARBA00022857"/>
    </source>
</evidence>
<dbReference type="RefSeq" id="WP_262395614.1">
    <property type="nucleotide sequence ID" value="NZ_JACRTD010000007.1"/>
</dbReference>
<dbReference type="InterPro" id="IPR023013">
    <property type="entry name" value="AGPR_AS"/>
</dbReference>
<name>A0A926EQJ0_9FIRM</name>
<evidence type="ECO:0000313" key="10">
    <source>
        <dbReference type="EMBL" id="MBC8585906.1"/>
    </source>
</evidence>
<keyword evidence="2 7" id="KW-0055">Arginine biosynthesis</keyword>
<comment type="caution">
    <text evidence="10">The sequence shown here is derived from an EMBL/GenBank/DDBJ whole genome shotgun (WGS) entry which is preliminary data.</text>
</comment>
<reference evidence="10" key="1">
    <citation type="submission" date="2020-08" db="EMBL/GenBank/DDBJ databases">
        <title>Genome public.</title>
        <authorList>
            <person name="Liu C."/>
            <person name="Sun Q."/>
        </authorList>
    </citation>
    <scope>NUCLEOTIDE SEQUENCE</scope>
    <source>
        <strain evidence="10">NSJ-64</strain>
    </source>
</reference>
<dbReference type="NCBIfam" id="TIGR01850">
    <property type="entry name" value="argC"/>
    <property type="match status" value="1"/>
</dbReference>